<evidence type="ECO:0000259" key="5">
    <source>
        <dbReference type="PROSITE" id="PS50931"/>
    </source>
</evidence>
<dbReference type="InterPro" id="IPR036388">
    <property type="entry name" value="WH-like_DNA-bd_sf"/>
</dbReference>
<dbReference type="GO" id="GO:0043565">
    <property type="term" value="F:sequence-specific DNA binding"/>
    <property type="evidence" value="ECO:0007669"/>
    <property type="project" value="TreeGrafter"/>
</dbReference>
<dbReference type="PRINTS" id="PR00039">
    <property type="entry name" value="HTHLYSR"/>
</dbReference>
<comment type="caution">
    <text evidence="6">The sequence shown here is derived from an EMBL/GenBank/DDBJ whole genome shotgun (WGS) entry which is preliminary data.</text>
</comment>
<proteinExistence type="inferred from homology"/>
<dbReference type="FunFam" id="1.10.10.10:FF:000001">
    <property type="entry name" value="LysR family transcriptional regulator"/>
    <property type="match status" value="1"/>
</dbReference>
<dbReference type="Gene3D" id="1.10.10.10">
    <property type="entry name" value="Winged helix-like DNA-binding domain superfamily/Winged helix DNA-binding domain"/>
    <property type="match status" value="1"/>
</dbReference>
<reference evidence="6 7" key="1">
    <citation type="journal article" date="2014" name="Genome Announc.">
        <title>Draft Genome Sequences of Two Vibrionaceae Species, Vibrio ponticus C121 and Photobacterium aphoticum C119, Isolated as Coral Reef Microbiota.</title>
        <authorList>
            <person name="Al-saari N."/>
            <person name="Meirelles P.M."/>
            <person name="Mino S."/>
            <person name="Suda W."/>
            <person name="Oshima K."/>
            <person name="Hattori M."/>
            <person name="Ohkuma M."/>
            <person name="Thompson F.L."/>
            <person name="Gomez-Gil B."/>
            <person name="Sawabe T."/>
            <person name="Sawabe T."/>
        </authorList>
    </citation>
    <scope>NUCLEOTIDE SEQUENCE [LARGE SCALE GENOMIC DNA]</scope>
    <source>
        <strain evidence="6 7">JCM 19237</strain>
    </source>
</reference>
<dbReference type="SUPFAM" id="SSF46785">
    <property type="entry name" value="Winged helix' DNA-binding domain"/>
    <property type="match status" value="1"/>
</dbReference>
<dbReference type="Pfam" id="PF00126">
    <property type="entry name" value="HTH_1"/>
    <property type="match status" value="1"/>
</dbReference>
<comment type="similarity">
    <text evidence="1">Belongs to the LysR transcriptional regulatory family.</text>
</comment>
<dbReference type="STRING" id="754436.JCM19237_4510"/>
<evidence type="ECO:0000256" key="1">
    <source>
        <dbReference type="ARBA" id="ARBA00009437"/>
    </source>
</evidence>
<dbReference type="PANTHER" id="PTHR30537:SF5">
    <property type="entry name" value="HTH-TYPE TRANSCRIPTIONAL ACTIVATOR TTDR-RELATED"/>
    <property type="match status" value="1"/>
</dbReference>
<name>A0A090QZ05_9GAMM</name>
<dbReference type="InterPro" id="IPR000847">
    <property type="entry name" value="LysR_HTH_N"/>
</dbReference>
<dbReference type="eggNOG" id="COG0583">
    <property type="taxonomic scope" value="Bacteria"/>
</dbReference>
<gene>
    <name evidence="6" type="ORF">JCM19237_4510</name>
</gene>
<keyword evidence="4" id="KW-0804">Transcription</keyword>
<evidence type="ECO:0000313" key="7">
    <source>
        <dbReference type="Proteomes" id="UP000029227"/>
    </source>
</evidence>
<dbReference type="Proteomes" id="UP000029227">
    <property type="component" value="Unassembled WGS sequence"/>
</dbReference>
<feature type="domain" description="HTH lysR-type" evidence="5">
    <location>
        <begin position="13"/>
        <end position="65"/>
    </location>
</feature>
<evidence type="ECO:0000313" key="6">
    <source>
        <dbReference type="EMBL" id="GAL07094.1"/>
    </source>
</evidence>
<sequence length="108" mass="12005">MNTNKLIALMPELAVFKIVVDEGSFTAAAKKLGVTPSALSKQLSRLEHTLSAKLLERTTRKLVITESGKGFITSAVPCWKPPNKRWSSPVLNMPCHQVRSRSLHPKHF</sequence>
<protein>
    <submittedName>
        <fullName evidence="6">Transcriptional regulator LysR family</fullName>
    </submittedName>
</protein>
<dbReference type="AlphaFoldDB" id="A0A090QZ05"/>
<keyword evidence="2" id="KW-0805">Transcription regulation</keyword>
<evidence type="ECO:0000256" key="3">
    <source>
        <dbReference type="ARBA" id="ARBA00023125"/>
    </source>
</evidence>
<evidence type="ECO:0000256" key="2">
    <source>
        <dbReference type="ARBA" id="ARBA00023015"/>
    </source>
</evidence>
<dbReference type="PANTHER" id="PTHR30537">
    <property type="entry name" value="HTH-TYPE TRANSCRIPTIONAL REGULATOR"/>
    <property type="match status" value="1"/>
</dbReference>
<dbReference type="GO" id="GO:0003700">
    <property type="term" value="F:DNA-binding transcription factor activity"/>
    <property type="evidence" value="ECO:0007669"/>
    <property type="project" value="InterPro"/>
</dbReference>
<evidence type="ECO:0000256" key="4">
    <source>
        <dbReference type="ARBA" id="ARBA00023163"/>
    </source>
</evidence>
<accession>A0A090QZ05</accession>
<dbReference type="PROSITE" id="PS50931">
    <property type="entry name" value="HTH_LYSR"/>
    <property type="match status" value="1"/>
</dbReference>
<dbReference type="EMBL" id="BBMN01000015">
    <property type="protein sequence ID" value="GAL07094.1"/>
    <property type="molecule type" value="Genomic_DNA"/>
</dbReference>
<dbReference type="InterPro" id="IPR036390">
    <property type="entry name" value="WH_DNA-bd_sf"/>
</dbReference>
<organism evidence="6 7">
    <name type="scientific">Photobacterium aphoticum</name>
    <dbReference type="NCBI Taxonomy" id="754436"/>
    <lineage>
        <taxon>Bacteria</taxon>
        <taxon>Pseudomonadati</taxon>
        <taxon>Pseudomonadota</taxon>
        <taxon>Gammaproteobacteria</taxon>
        <taxon>Vibrionales</taxon>
        <taxon>Vibrionaceae</taxon>
        <taxon>Photobacterium</taxon>
    </lineage>
</organism>
<dbReference type="GO" id="GO:0006351">
    <property type="term" value="P:DNA-templated transcription"/>
    <property type="evidence" value="ECO:0007669"/>
    <property type="project" value="TreeGrafter"/>
</dbReference>
<dbReference type="InterPro" id="IPR058163">
    <property type="entry name" value="LysR-type_TF_proteobact-type"/>
</dbReference>
<keyword evidence="3" id="KW-0238">DNA-binding</keyword>